<feature type="transmembrane region" description="Helical" evidence="5">
    <location>
        <begin position="401"/>
        <end position="424"/>
    </location>
</feature>
<dbReference type="InterPro" id="IPR003593">
    <property type="entry name" value="AAA+_ATPase"/>
</dbReference>
<dbReference type="GO" id="GO:0005524">
    <property type="term" value="F:ATP binding"/>
    <property type="evidence" value="ECO:0007669"/>
    <property type="project" value="UniProtKB-KW"/>
</dbReference>
<dbReference type="InterPro" id="IPR003439">
    <property type="entry name" value="ABC_transporter-like_ATP-bd"/>
</dbReference>
<accession>A0A1S8KNT9</accession>
<evidence type="ECO:0000313" key="7">
    <source>
        <dbReference type="EMBL" id="OOL81376.1"/>
    </source>
</evidence>
<dbReference type="Gene3D" id="3.40.50.300">
    <property type="entry name" value="P-loop containing nucleotide triphosphate hydrolases"/>
    <property type="match status" value="1"/>
</dbReference>
<keyword evidence="2" id="KW-0813">Transport</keyword>
<comment type="similarity">
    <text evidence="1">Belongs to the ABC transporter superfamily.</text>
</comment>
<dbReference type="CDD" id="cd03268">
    <property type="entry name" value="ABC_BcrA_bacitracin_resist"/>
    <property type="match status" value="1"/>
</dbReference>
<feature type="domain" description="ABC transporter" evidence="6">
    <location>
        <begin position="5"/>
        <end position="231"/>
    </location>
</feature>
<dbReference type="SMART" id="SM00382">
    <property type="entry name" value="AAA"/>
    <property type="match status" value="1"/>
</dbReference>
<reference evidence="7 8" key="1">
    <citation type="submission" date="2017-01" db="EMBL/GenBank/DDBJ databases">
        <title>Complete Genome Sequence of Dolosigranulum pigrum isolated from a Patient with interstitial lung disease.</title>
        <authorList>
            <person name="Mukhopadhyay R."/>
            <person name="Joaquin J."/>
            <person name="Hogue R."/>
            <person name="Fitzgerald S."/>
            <person name="Jospin G."/>
            <person name="Eisen J.A."/>
            <person name="Chaturvedi V."/>
        </authorList>
    </citation>
    <scope>NUCLEOTIDE SEQUENCE [LARGE SCALE GENOMIC DNA]</scope>
    <source>
        <strain evidence="7 8">15S00348</strain>
    </source>
</reference>
<dbReference type="AlphaFoldDB" id="A0A1S8KNT9"/>
<keyword evidence="5" id="KW-0812">Transmembrane</keyword>
<evidence type="ECO:0000256" key="5">
    <source>
        <dbReference type="SAM" id="Phobius"/>
    </source>
</evidence>
<feature type="transmembrane region" description="Helical" evidence="5">
    <location>
        <begin position="350"/>
        <end position="370"/>
    </location>
</feature>
<gene>
    <name evidence="7" type="ORF">BWX42_06235</name>
</gene>
<evidence type="ECO:0000256" key="1">
    <source>
        <dbReference type="ARBA" id="ARBA00005417"/>
    </source>
</evidence>
<dbReference type="Proteomes" id="UP000190409">
    <property type="component" value="Unassembled WGS sequence"/>
</dbReference>
<name>A0A1S8KNT9_9LACT</name>
<evidence type="ECO:0000259" key="6">
    <source>
        <dbReference type="PROSITE" id="PS50893"/>
    </source>
</evidence>
<dbReference type="Pfam" id="PF00005">
    <property type="entry name" value="ABC_tran"/>
    <property type="match status" value="1"/>
</dbReference>
<dbReference type="SUPFAM" id="SSF52540">
    <property type="entry name" value="P-loop containing nucleoside triphosphate hydrolases"/>
    <property type="match status" value="1"/>
</dbReference>
<dbReference type="EMBL" id="MUYF01000003">
    <property type="protein sequence ID" value="OOL81376.1"/>
    <property type="molecule type" value="Genomic_DNA"/>
</dbReference>
<dbReference type="PANTHER" id="PTHR43335">
    <property type="entry name" value="ABC TRANSPORTER, ATP-BINDING PROTEIN"/>
    <property type="match status" value="1"/>
</dbReference>
<evidence type="ECO:0000313" key="8">
    <source>
        <dbReference type="Proteomes" id="UP000190409"/>
    </source>
</evidence>
<evidence type="ECO:0000256" key="2">
    <source>
        <dbReference type="ARBA" id="ARBA00022448"/>
    </source>
</evidence>
<feature type="transmembrane region" description="Helical" evidence="5">
    <location>
        <begin position="319"/>
        <end position="338"/>
    </location>
</feature>
<feature type="transmembrane region" description="Helical" evidence="5">
    <location>
        <begin position="472"/>
        <end position="500"/>
    </location>
</feature>
<dbReference type="PROSITE" id="PS50893">
    <property type="entry name" value="ABC_TRANSPORTER_2"/>
    <property type="match status" value="1"/>
</dbReference>
<sequence>MQHVIEINSLKKTYNEKVAINVQNIHIKKGEIYGFLGPNGAGKSTMMKILLSLVKPDHSHVTIFGQQLGTQTDYLNKIGSLIEEPSYYPNLTGYENLQLMQKILGFPAINIERTLQRVGLFEAKDKLLKQYSLGMKQRLGLALALVKDPEVLILDEPTNGLDPSGVHEIRELIKQLSKEQNVTILLSSHILSEIEQTADRVGIINHGELIYENAIETIDKKQWVTIKGEFLVREVLEDAVRQFSEDISIRSFRNDEVTLSKMSKEIAGKLLKHLISEGLFIYEFKYESENLEAIFLRLTKGKRSMNKLSVEYFKAKRTYSYVGIGMIYLLLSTWLFMALRQDAYLEAGEFIYTSFMISGFFLPIAMSVLCSRLTSHEHAGSTFSLLKSSGLTIGQIYRWKVLYAHLIASVMNGLFLIGCIMFSLSKGVALSSAYWLYFWCAIELVSGVFIVIYMSLSFYFSNQMIVLGSGLLGTFVGLMSFNIPSNMQLFIPWAMLQGLMPMKMSHLEESFNVEVTDLNWLNIIIVAGVYIVVGVVLHQVMMKGDDNEIFI</sequence>
<evidence type="ECO:0000256" key="3">
    <source>
        <dbReference type="ARBA" id="ARBA00022741"/>
    </source>
</evidence>
<keyword evidence="4" id="KW-0067">ATP-binding</keyword>
<dbReference type="GO" id="GO:0016887">
    <property type="term" value="F:ATP hydrolysis activity"/>
    <property type="evidence" value="ECO:0007669"/>
    <property type="project" value="InterPro"/>
</dbReference>
<dbReference type="InterPro" id="IPR027417">
    <property type="entry name" value="P-loop_NTPase"/>
</dbReference>
<organism evidence="7 8">
    <name type="scientific">Dolosigranulum pigrum</name>
    <dbReference type="NCBI Taxonomy" id="29394"/>
    <lineage>
        <taxon>Bacteria</taxon>
        <taxon>Bacillati</taxon>
        <taxon>Bacillota</taxon>
        <taxon>Bacilli</taxon>
        <taxon>Lactobacillales</taxon>
        <taxon>Carnobacteriaceae</taxon>
        <taxon>Dolosigranulum</taxon>
    </lineage>
</organism>
<dbReference type="PROSITE" id="PS00211">
    <property type="entry name" value="ABC_TRANSPORTER_1"/>
    <property type="match status" value="1"/>
</dbReference>
<protein>
    <recommendedName>
        <fullName evidence="6">ABC transporter domain-containing protein</fullName>
    </recommendedName>
</protein>
<comment type="caution">
    <text evidence="7">The sequence shown here is derived from an EMBL/GenBank/DDBJ whole genome shotgun (WGS) entry which is preliminary data.</text>
</comment>
<keyword evidence="5" id="KW-0472">Membrane</keyword>
<evidence type="ECO:0000256" key="4">
    <source>
        <dbReference type="ARBA" id="ARBA00022840"/>
    </source>
</evidence>
<proteinExistence type="inferred from homology"/>
<keyword evidence="5" id="KW-1133">Transmembrane helix</keyword>
<dbReference type="PANTHER" id="PTHR43335:SF4">
    <property type="entry name" value="ABC TRANSPORTER, ATP-BINDING PROTEIN"/>
    <property type="match status" value="1"/>
</dbReference>
<feature type="transmembrane region" description="Helical" evidence="5">
    <location>
        <begin position="520"/>
        <end position="537"/>
    </location>
</feature>
<keyword evidence="3" id="KW-0547">Nucleotide-binding</keyword>
<feature type="transmembrane region" description="Helical" evidence="5">
    <location>
        <begin position="436"/>
        <end position="460"/>
    </location>
</feature>
<dbReference type="InterPro" id="IPR017871">
    <property type="entry name" value="ABC_transporter-like_CS"/>
</dbReference>